<dbReference type="PANTHER" id="PTHR15222:SF2">
    <property type="entry name" value="NADH DEHYDROGENASE [UBIQUINONE] 1 BETA SUBCOMPLEX SUBUNIT 1"/>
    <property type="match status" value="1"/>
</dbReference>
<evidence type="ECO:0000256" key="11">
    <source>
        <dbReference type="ARBA" id="ARBA00022989"/>
    </source>
</evidence>
<dbReference type="PANTHER" id="PTHR15222">
    <property type="entry name" value="NADH DEHYDROGENASE [UBIQUINONE] 1 BETA SUBCOMPLEX SUBUNIT 1"/>
    <property type="match status" value="1"/>
</dbReference>
<sequence length="58" mass="7078">MVNLVSFAREHWVNILVPLGFLLGCYFDRRNDAKFTDFRNKSLLYRRELRPDEETTWK</sequence>
<dbReference type="GeneTree" id="ENSGT00390000005052"/>
<evidence type="ECO:0000256" key="7">
    <source>
        <dbReference type="ARBA" id="ARBA00022660"/>
    </source>
</evidence>
<dbReference type="EMBL" id="JX052646">
    <property type="protein sequence ID" value="AFK10874.1"/>
    <property type="molecule type" value="mRNA"/>
</dbReference>
<dbReference type="EMBL" id="JX212218">
    <property type="protein sequence ID" value="AFM90532.1"/>
    <property type="molecule type" value="mRNA"/>
</dbReference>
<dbReference type="InterPro" id="IPR012575">
    <property type="entry name" value="NDUB1"/>
</dbReference>
<comment type="function">
    <text evidence="1">Accessory subunit of the mitochondrial membrane respiratory chain NADH dehydrogenase (Complex I) that is believed not to be involved in catalysis. Complex I functions in the transfer of electrons from NADH to the respiratory chain. The immediate electron acceptor for the enzyme is believed to be ubiquinone.</text>
</comment>
<feature type="transmembrane region" description="Helical" evidence="16">
    <location>
        <begin position="12"/>
        <end position="29"/>
    </location>
</feature>
<dbReference type="STRING" id="7868.ENSCMIP00000007860"/>
<dbReference type="RefSeq" id="XP_042194110.1">
    <property type="nucleotide sequence ID" value="XM_042338176.1"/>
</dbReference>
<dbReference type="OrthoDB" id="9923602at2759"/>
<gene>
    <name evidence="19" type="primary">LOC103185390</name>
</gene>
<dbReference type="EMBL" id="JX208171">
    <property type="protein sequence ID" value="AFM86485.1"/>
    <property type="molecule type" value="mRNA"/>
</dbReference>
<dbReference type="Pfam" id="PF08040">
    <property type="entry name" value="NADH_oxidored"/>
    <property type="match status" value="1"/>
</dbReference>
<organism evidence="17">
    <name type="scientific">Callorhinchus milii</name>
    <name type="common">Ghost shark</name>
    <dbReference type="NCBI Taxonomy" id="7868"/>
    <lineage>
        <taxon>Eukaryota</taxon>
        <taxon>Metazoa</taxon>
        <taxon>Chordata</taxon>
        <taxon>Craniata</taxon>
        <taxon>Vertebrata</taxon>
        <taxon>Chondrichthyes</taxon>
        <taxon>Holocephali</taxon>
        <taxon>Chimaeriformes</taxon>
        <taxon>Callorhinchidae</taxon>
        <taxon>Callorhinchus</taxon>
    </lineage>
</organism>
<dbReference type="AlphaFoldDB" id="K4G5P2"/>
<evidence type="ECO:0000256" key="4">
    <source>
        <dbReference type="ARBA" id="ARBA00011533"/>
    </source>
</evidence>
<dbReference type="OMA" id="AREHWVN"/>
<accession>K4G5P2</accession>
<evidence type="ECO:0000256" key="16">
    <source>
        <dbReference type="SAM" id="Phobius"/>
    </source>
</evidence>
<evidence type="ECO:0000313" key="19">
    <source>
        <dbReference type="Ensembl" id="ENSCMIP00000007860.1"/>
    </source>
</evidence>
<comment type="subcellular location">
    <subcellularLocation>
        <location evidence="2">Mitochondrion inner membrane</location>
        <topology evidence="2">Single-pass membrane protein</topology>
        <orientation evidence="2">Matrix side</orientation>
    </subcellularLocation>
</comment>
<comment type="subunit">
    <text evidence="4">Complex I is composed of 45 different subunits.</text>
</comment>
<evidence type="ECO:0000256" key="12">
    <source>
        <dbReference type="ARBA" id="ARBA00023128"/>
    </source>
</evidence>
<dbReference type="Proteomes" id="UP000314986">
    <property type="component" value="Unassembled WGS sequence"/>
</dbReference>
<evidence type="ECO:0000256" key="6">
    <source>
        <dbReference type="ARBA" id="ARBA00022448"/>
    </source>
</evidence>
<evidence type="ECO:0000313" key="20">
    <source>
        <dbReference type="Proteomes" id="UP000314986"/>
    </source>
</evidence>
<evidence type="ECO:0000313" key="18">
    <source>
        <dbReference type="EMBL" id="AFM90532.1"/>
    </source>
</evidence>
<protein>
    <recommendedName>
        <fullName evidence="5">NADH dehydrogenase [ubiquinone] 1 beta subcomplex subunit 1</fullName>
    </recommendedName>
    <alternativeName>
        <fullName evidence="15">Complex I-MNLL</fullName>
    </alternativeName>
    <alternativeName>
        <fullName evidence="14">NADH-ubiquinone oxidoreductase MNLL subunit</fullName>
    </alternativeName>
</protein>
<dbReference type="RefSeq" id="XP_042194109.1">
    <property type="nucleotide sequence ID" value="XM_042338175.1"/>
</dbReference>
<reference evidence="20" key="2">
    <citation type="journal article" date="2007" name="PLoS Biol.">
        <title>Survey sequencing and comparative analysis of the elephant shark (Callorhinchus milii) genome.</title>
        <authorList>
            <person name="Venkatesh B."/>
            <person name="Kirkness E.F."/>
            <person name="Loh Y.H."/>
            <person name="Halpern A.L."/>
            <person name="Lee A.P."/>
            <person name="Johnson J."/>
            <person name="Dandona N."/>
            <person name="Viswanathan L.D."/>
            <person name="Tay A."/>
            <person name="Venter J.C."/>
            <person name="Strausberg R.L."/>
            <person name="Brenner S."/>
        </authorList>
    </citation>
    <scope>NUCLEOTIDE SEQUENCE [LARGE SCALE GENOMIC DNA]</scope>
</reference>
<proteinExistence type="evidence at transcript level"/>
<reference evidence="19" key="5">
    <citation type="submission" date="2025-05" db="UniProtKB">
        <authorList>
            <consortium name="Ensembl"/>
        </authorList>
    </citation>
    <scope>IDENTIFICATION</scope>
</reference>
<dbReference type="GO" id="GO:0005743">
    <property type="term" value="C:mitochondrial inner membrane"/>
    <property type="evidence" value="ECO:0007669"/>
    <property type="project" value="UniProtKB-SubCell"/>
</dbReference>
<keyword evidence="12" id="KW-0496">Mitochondrion</keyword>
<keyword evidence="10" id="KW-0249">Electron transport</keyword>
<keyword evidence="20" id="KW-1185">Reference proteome</keyword>
<name>K4G5P2_CALMI</name>
<evidence type="ECO:0000256" key="3">
    <source>
        <dbReference type="ARBA" id="ARBA00007393"/>
    </source>
</evidence>
<keyword evidence="9" id="KW-0999">Mitochondrion inner membrane</keyword>
<dbReference type="Ensembl" id="ENSCMIT00000008088.1">
    <property type="protein sequence ID" value="ENSCMIP00000007860.1"/>
    <property type="gene ID" value="ENSCMIG00000004253.1"/>
</dbReference>
<evidence type="ECO:0000256" key="5">
    <source>
        <dbReference type="ARBA" id="ARBA00018678"/>
    </source>
</evidence>
<reference evidence="20" key="4">
    <citation type="journal article" date="2014" name="Nature">
        <title>Elephant shark genome provides unique insights into gnathostome evolution.</title>
        <authorList>
            <consortium name="International Elephant Shark Genome Sequencing Consortium"/>
            <person name="Venkatesh B."/>
            <person name="Lee A.P."/>
            <person name="Ravi V."/>
            <person name="Maurya A.K."/>
            <person name="Lian M.M."/>
            <person name="Swann J.B."/>
            <person name="Ohta Y."/>
            <person name="Flajnik M.F."/>
            <person name="Sutoh Y."/>
            <person name="Kasahara M."/>
            <person name="Hoon S."/>
            <person name="Gangu V."/>
            <person name="Roy S.W."/>
            <person name="Irimia M."/>
            <person name="Korzh V."/>
            <person name="Kondrychyn I."/>
            <person name="Lim Z.W."/>
            <person name="Tay B.H."/>
            <person name="Tohari S."/>
            <person name="Kong K.W."/>
            <person name="Ho S."/>
            <person name="Lorente-Galdos B."/>
            <person name="Quilez J."/>
            <person name="Marques-Bonet T."/>
            <person name="Raney B.J."/>
            <person name="Ingham P.W."/>
            <person name="Tay A."/>
            <person name="Hillier L.W."/>
            <person name="Minx P."/>
            <person name="Boehm T."/>
            <person name="Wilson R.K."/>
            <person name="Brenner S."/>
            <person name="Warren W.C."/>
        </authorList>
    </citation>
    <scope>NUCLEOTIDE SEQUENCE [LARGE SCALE GENOMIC DNA]</scope>
</reference>
<keyword evidence="11 16" id="KW-1133">Transmembrane helix</keyword>
<evidence type="ECO:0000256" key="14">
    <source>
        <dbReference type="ARBA" id="ARBA00030377"/>
    </source>
</evidence>
<evidence type="ECO:0000256" key="1">
    <source>
        <dbReference type="ARBA" id="ARBA00003335"/>
    </source>
</evidence>
<evidence type="ECO:0000256" key="10">
    <source>
        <dbReference type="ARBA" id="ARBA00022982"/>
    </source>
</evidence>
<evidence type="ECO:0000256" key="13">
    <source>
        <dbReference type="ARBA" id="ARBA00023136"/>
    </source>
</evidence>
<keyword evidence="7" id="KW-0679">Respiratory chain</keyword>
<evidence type="ECO:0000256" key="15">
    <source>
        <dbReference type="ARBA" id="ARBA00033364"/>
    </source>
</evidence>
<reference evidence="20" key="1">
    <citation type="journal article" date="2006" name="Science">
        <title>Ancient noncoding elements conserved in the human genome.</title>
        <authorList>
            <person name="Venkatesh B."/>
            <person name="Kirkness E.F."/>
            <person name="Loh Y.H."/>
            <person name="Halpern A.L."/>
            <person name="Lee A.P."/>
            <person name="Johnson J."/>
            <person name="Dandona N."/>
            <person name="Viswanathan L.D."/>
            <person name="Tay A."/>
            <person name="Venter J.C."/>
            <person name="Strausberg R.L."/>
            <person name="Brenner S."/>
        </authorList>
    </citation>
    <scope>NUCLEOTIDE SEQUENCE [LARGE SCALE GENOMIC DNA]</scope>
</reference>
<evidence type="ECO:0000256" key="9">
    <source>
        <dbReference type="ARBA" id="ARBA00022792"/>
    </source>
</evidence>
<keyword evidence="6" id="KW-0813">Transport</keyword>
<keyword evidence="8 16" id="KW-0812">Transmembrane</keyword>
<evidence type="ECO:0000256" key="2">
    <source>
        <dbReference type="ARBA" id="ARBA00004298"/>
    </source>
</evidence>
<evidence type="ECO:0000313" key="17">
    <source>
        <dbReference type="EMBL" id="AFM86485.1"/>
    </source>
</evidence>
<dbReference type="GeneID" id="103185390"/>
<comment type="similarity">
    <text evidence="3">Belongs to the complex I NDUFB1 subunit family.</text>
</comment>
<keyword evidence="13 16" id="KW-0472">Membrane</keyword>
<evidence type="ECO:0000256" key="8">
    <source>
        <dbReference type="ARBA" id="ARBA00022692"/>
    </source>
</evidence>
<reference evidence="17" key="3">
    <citation type="journal article" date="2012" name="PLoS ONE">
        <title>Sequencing and Analysis of Full-Length cDNAs, 5'-ESTs and 3'-ESTs from a Cartilaginous Fish, the Elephant Shark (Callorhinchus milii).</title>
        <authorList>
            <person name="Tan Y.Y."/>
            <person name="Kodzius R."/>
            <person name="Tay B.H."/>
            <person name="Tay A."/>
            <person name="Brenner S."/>
            <person name="Venkatesh B."/>
        </authorList>
    </citation>
    <scope>NUCLEOTIDE SEQUENCE</scope>
    <source>
        <tissue evidence="17">Intestine</tissue>
        <tissue evidence="18">Liver</tissue>
    </source>
</reference>